<gene>
    <name evidence="3" type="ORF">AGLY_016593</name>
</gene>
<accession>A0A6G0SXH2</accession>
<sequence length="292" mass="33143">MNSQSISEMLESSFDYSSVDDSDDDPSLDNNVEVMSTSTTSSTQNNGRHVNIVASDVELSGVSEINSNGNDPDFDMVFHISASTDGDFASIARGQGRPSIHNNDRQWRDDDNIVDDFMFNPDITNSVIETNKFAAQQKETRLTSPFARLNKWYDTNVTEIKQLFGILIWTGLVALPSYKLYWSTFNVFSTINFGLIMSRNRFEILMQMLHFSDNATADTTNRLYKLGSVIDDIIVNSNHCMQPQEDLCIDESLVKIMGRLAFKQYIKNKRDRFGVKEFKLCIPPCYTIALKI</sequence>
<protein>
    <recommendedName>
        <fullName evidence="2">PiggyBac transposable element-derived protein domain-containing protein</fullName>
    </recommendedName>
</protein>
<comment type="caution">
    <text evidence="3">The sequence shown here is derived from an EMBL/GenBank/DDBJ whole genome shotgun (WGS) entry which is preliminary data.</text>
</comment>
<dbReference type="PANTHER" id="PTHR46599">
    <property type="entry name" value="PIGGYBAC TRANSPOSABLE ELEMENT-DERIVED PROTEIN 4"/>
    <property type="match status" value="1"/>
</dbReference>
<evidence type="ECO:0000256" key="1">
    <source>
        <dbReference type="SAM" id="MobiDB-lite"/>
    </source>
</evidence>
<proteinExistence type="predicted"/>
<feature type="domain" description="PiggyBac transposable element-derived protein" evidence="2">
    <location>
        <begin position="119"/>
        <end position="291"/>
    </location>
</feature>
<dbReference type="EMBL" id="VYZN01000468">
    <property type="protein sequence ID" value="KAE9522962.1"/>
    <property type="molecule type" value="Genomic_DNA"/>
</dbReference>
<dbReference type="PANTHER" id="PTHR46599:SF3">
    <property type="entry name" value="PIGGYBAC TRANSPOSABLE ELEMENT-DERIVED PROTEIN 4"/>
    <property type="match status" value="1"/>
</dbReference>
<reference evidence="3 4" key="1">
    <citation type="submission" date="2019-08" db="EMBL/GenBank/DDBJ databases">
        <title>The genome of the soybean aphid Biotype 1, its phylome, world population structure and adaptation to the North American continent.</title>
        <authorList>
            <person name="Giordano R."/>
            <person name="Donthu R.K."/>
            <person name="Hernandez A.G."/>
            <person name="Wright C.L."/>
            <person name="Zimin A.V."/>
        </authorList>
    </citation>
    <scope>NUCLEOTIDE SEQUENCE [LARGE SCALE GENOMIC DNA]</scope>
    <source>
        <tissue evidence="3">Whole aphids</tissue>
    </source>
</reference>
<organism evidence="3 4">
    <name type="scientific">Aphis glycines</name>
    <name type="common">Soybean aphid</name>
    <dbReference type="NCBI Taxonomy" id="307491"/>
    <lineage>
        <taxon>Eukaryota</taxon>
        <taxon>Metazoa</taxon>
        <taxon>Ecdysozoa</taxon>
        <taxon>Arthropoda</taxon>
        <taxon>Hexapoda</taxon>
        <taxon>Insecta</taxon>
        <taxon>Pterygota</taxon>
        <taxon>Neoptera</taxon>
        <taxon>Paraneoptera</taxon>
        <taxon>Hemiptera</taxon>
        <taxon>Sternorrhyncha</taxon>
        <taxon>Aphidomorpha</taxon>
        <taxon>Aphidoidea</taxon>
        <taxon>Aphididae</taxon>
        <taxon>Aphidini</taxon>
        <taxon>Aphis</taxon>
        <taxon>Aphis</taxon>
    </lineage>
</organism>
<evidence type="ECO:0000259" key="2">
    <source>
        <dbReference type="Pfam" id="PF13843"/>
    </source>
</evidence>
<dbReference type="Pfam" id="PF13843">
    <property type="entry name" value="DDE_Tnp_1_7"/>
    <property type="match status" value="1"/>
</dbReference>
<dbReference type="Proteomes" id="UP000475862">
    <property type="component" value="Unassembled WGS sequence"/>
</dbReference>
<dbReference type="OrthoDB" id="5876240at2759"/>
<feature type="compositionally biased region" description="Acidic residues" evidence="1">
    <location>
        <begin position="18"/>
        <end position="27"/>
    </location>
</feature>
<keyword evidence="4" id="KW-1185">Reference proteome</keyword>
<feature type="region of interest" description="Disordered" evidence="1">
    <location>
        <begin position="1"/>
        <end position="46"/>
    </location>
</feature>
<evidence type="ECO:0000313" key="3">
    <source>
        <dbReference type="EMBL" id="KAE9522962.1"/>
    </source>
</evidence>
<name>A0A6G0SXH2_APHGL</name>
<dbReference type="InterPro" id="IPR029526">
    <property type="entry name" value="PGBD"/>
</dbReference>
<evidence type="ECO:0000313" key="4">
    <source>
        <dbReference type="Proteomes" id="UP000475862"/>
    </source>
</evidence>
<dbReference type="AlphaFoldDB" id="A0A6G0SXH2"/>